<dbReference type="InterPro" id="IPR011991">
    <property type="entry name" value="ArsR-like_HTH"/>
</dbReference>
<evidence type="ECO:0000259" key="4">
    <source>
        <dbReference type="PROSITE" id="PS51118"/>
    </source>
</evidence>
<protein>
    <submittedName>
        <fullName evidence="5">Winged helix-turn-helix transcriptional regulator</fullName>
    </submittedName>
</protein>
<dbReference type="PANTHER" id="PTHR33204:SF1">
    <property type="entry name" value="TRANSCRIPTIONAL REGULATOR, MARR FAMILY"/>
    <property type="match status" value="1"/>
</dbReference>
<dbReference type="PANTHER" id="PTHR33204">
    <property type="entry name" value="TRANSCRIPTIONAL REGULATOR, MARR FAMILY"/>
    <property type="match status" value="1"/>
</dbReference>
<accession>A0A7X0VJL2</accession>
<dbReference type="Proteomes" id="UP000547209">
    <property type="component" value="Unassembled WGS sequence"/>
</dbReference>
<dbReference type="CDD" id="cd00090">
    <property type="entry name" value="HTH_ARSR"/>
    <property type="match status" value="1"/>
</dbReference>
<feature type="domain" description="HTH hxlR-type" evidence="4">
    <location>
        <begin position="4"/>
        <end position="103"/>
    </location>
</feature>
<dbReference type="Gene3D" id="1.10.10.10">
    <property type="entry name" value="Winged helix-like DNA-binding domain superfamily/Winged helix DNA-binding domain"/>
    <property type="match status" value="1"/>
</dbReference>
<dbReference type="SUPFAM" id="SSF46785">
    <property type="entry name" value="Winged helix' DNA-binding domain"/>
    <property type="match status" value="1"/>
</dbReference>
<keyword evidence="3" id="KW-0804">Transcription</keyword>
<keyword evidence="6" id="KW-1185">Reference proteome</keyword>
<dbReference type="PROSITE" id="PS51118">
    <property type="entry name" value="HTH_HXLR"/>
    <property type="match status" value="1"/>
</dbReference>
<dbReference type="InterPro" id="IPR036388">
    <property type="entry name" value="WH-like_DNA-bd_sf"/>
</dbReference>
<proteinExistence type="predicted"/>
<dbReference type="EMBL" id="JACJVP010000055">
    <property type="protein sequence ID" value="MBB6674844.1"/>
    <property type="molecule type" value="Genomic_DNA"/>
</dbReference>
<reference evidence="5 6" key="1">
    <citation type="submission" date="2020-08" db="EMBL/GenBank/DDBJ databases">
        <title>Cohnella phylogeny.</title>
        <authorList>
            <person name="Dunlap C."/>
        </authorList>
    </citation>
    <scope>NUCLEOTIDE SEQUENCE [LARGE SCALE GENOMIC DNA]</scope>
    <source>
        <strain evidence="5 6">DSM 28246</strain>
    </source>
</reference>
<dbReference type="InterPro" id="IPR002577">
    <property type="entry name" value="HTH_HxlR"/>
</dbReference>
<evidence type="ECO:0000256" key="2">
    <source>
        <dbReference type="ARBA" id="ARBA00023125"/>
    </source>
</evidence>
<dbReference type="Pfam" id="PF01638">
    <property type="entry name" value="HxlR"/>
    <property type="match status" value="1"/>
</dbReference>
<evidence type="ECO:0000313" key="6">
    <source>
        <dbReference type="Proteomes" id="UP000547209"/>
    </source>
</evidence>
<dbReference type="GO" id="GO:0003677">
    <property type="term" value="F:DNA binding"/>
    <property type="evidence" value="ECO:0007669"/>
    <property type="project" value="UniProtKB-KW"/>
</dbReference>
<gene>
    <name evidence="5" type="ORF">H7C19_29615</name>
</gene>
<evidence type="ECO:0000256" key="3">
    <source>
        <dbReference type="ARBA" id="ARBA00023163"/>
    </source>
</evidence>
<comment type="caution">
    <text evidence="5">The sequence shown here is derived from an EMBL/GenBank/DDBJ whole genome shotgun (WGS) entry which is preliminary data.</text>
</comment>
<keyword evidence="2" id="KW-0238">DNA-binding</keyword>
<evidence type="ECO:0000313" key="5">
    <source>
        <dbReference type="EMBL" id="MBB6674844.1"/>
    </source>
</evidence>
<dbReference type="RefSeq" id="WP_185672714.1">
    <property type="nucleotide sequence ID" value="NZ_JACJVP010000055.1"/>
</dbReference>
<dbReference type="AlphaFoldDB" id="A0A7X0VJL2"/>
<organism evidence="5 6">
    <name type="scientific">Cohnella nanjingensis</name>
    <dbReference type="NCBI Taxonomy" id="1387779"/>
    <lineage>
        <taxon>Bacteria</taxon>
        <taxon>Bacillati</taxon>
        <taxon>Bacillota</taxon>
        <taxon>Bacilli</taxon>
        <taxon>Bacillales</taxon>
        <taxon>Paenibacillaceae</taxon>
        <taxon>Cohnella</taxon>
    </lineage>
</organism>
<sequence>MQICPRFEKALELLGKRWISLILFCLMSGPRRFSEIEANVANLSGKVLADRLKELEAEGLVARDVYPETPVRIEYSLTDKGKALAPIFGEVAKWSSAWIRLDPQAE</sequence>
<evidence type="ECO:0000256" key="1">
    <source>
        <dbReference type="ARBA" id="ARBA00023015"/>
    </source>
</evidence>
<keyword evidence="1" id="KW-0805">Transcription regulation</keyword>
<name>A0A7X0VJL2_9BACL</name>
<dbReference type="InterPro" id="IPR036390">
    <property type="entry name" value="WH_DNA-bd_sf"/>
</dbReference>